<accession>A0ABW2HJC4</accession>
<feature type="compositionally biased region" description="Acidic residues" evidence="1">
    <location>
        <begin position="231"/>
        <end position="243"/>
    </location>
</feature>
<evidence type="ECO:0000259" key="2">
    <source>
        <dbReference type="Pfam" id="PF02720"/>
    </source>
</evidence>
<gene>
    <name evidence="3" type="ORF">ACFQRL_12375</name>
</gene>
<dbReference type="CDD" id="cd00085">
    <property type="entry name" value="HNHc"/>
    <property type="match status" value="1"/>
</dbReference>
<evidence type="ECO:0000313" key="4">
    <source>
        <dbReference type="Proteomes" id="UP001596507"/>
    </source>
</evidence>
<sequence>MGHTTKPPPSDMLWPELDDLVGRLVRTRAQVAAAQAAEARVLAESAELITARIAQRRDEAGRKRRLVSDRDLPLREVALELGMAMRVSDRTVQGRIGDSFTLVTKFRATLARWESGDIDAGHVWAIVHAGVSIGRAKKRRRYEKLALAAAATESPARLGPIAKAIAASIDPETFEELLGCAHGERRVPVYALEAGLARLVADLPAPLAYAIADRLTEMARHLIATEAGLADDDAADEAGESGMDEQRGDAESAQTAVVTGIGATRTMDQVRADVLCDLPLAAAPTAHGDAIGAIRGSIQITVPALTLAGAGGDPALLAGYGPIGVELARRLAVAAPGWDRVFVDPGTGEPLEVDRYRPSNALRRHLAARDERCRTPGCTRPVHRCDVDHTEDHAGGGRTCVGNLAHCCRRHHVCKHHTAWRVRQVGRGTLEWTGPSGRRYLDKPPALVRFVPSDPLPMEEPAPF</sequence>
<evidence type="ECO:0000313" key="3">
    <source>
        <dbReference type="EMBL" id="MFC7269761.1"/>
    </source>
</evidence>
<evidence type="ECO:0000256" key="1">
    <source>
        <dbReference type="SAM" id="MobiDB-lite"/>
    </source>
</evidence>
<dbReference type="RefSeq" id="WP_262874683.1">
    <property type="nucleotide sequence ID" value="NZ_BAABKW010000001.1"/>
</dbReference>
<keyword evidence="4" id="KW-1185">Reference proteome</keyword>
<dbReference type="Pfam" id="PF02720">
    <property type="entry name" value="DUF222"/>
    <property type="match status" value="1"/>
</dbReference>
<dbReference type="EMBL" id="JBHTBE010000003">
    <property type="protein sequence ID" value="MFC7269761.1"/>
    <property type="molecule type" value="Genomic_DNA"/>
</dbReference>
<feature type="domain" description="DUF222" evidence="2">
    <location>
        <begin position="37"/>
        <end position="370"/>
    </location>
</feature>
<feature type="region of interest" description="Disordered" evidence="1">
    <location>
        <begin position="231"/>
        <end position="253"/>
    </location>
</feature>
<organism evidence="3 4">
    <name type="scientific">Microbacterium fluvii</name>
    <dbReference type="NCBI Taxonomy" id="415215"/>
    <lineage>
        <taxon>Bacteria</taxon>
        <taxon>Bacillati</taxon>
        <taxon>Actinomycetota</taxon>
        <taxon>Actinomycetes</taxon>
        <taxon>Micrococcales</taxon>
        <taxon>Microbacteriaceae</taxon>
        <taxon>Microbacterium</taxon>
    </lineage>
</organism>
<dbReference type="InterPro" id="IPR003870">
    <property type="entry name" value="DUF222"/>
</dbReference>
<dbReference type="InterPro" id="IPR003615">
    <property type="entry name" value="HNH_nuc"/>
</dbReference>
<proteinExistence type="predicted"/>
<protein>
    <submittedName>
        <fullName evidence="3">DUF222 domain-containing protein</fullName>
    </submittedName>
</protein>
<comment type="caution">
    <text evidence="3">The sequence shown here is derived from an EMBL/GenBank/DDBJ whole genome shotgun (WGS) entry which is preliminary data.</text>
</comment>
<name>A0ABW2HJC4_9MICO</name>
<reference evidence="4" key="1">
    <citation type="journal article" date="2019" name="Int. J. Syst. Evol. Microbiol.">
        <title>The Global Catalogue of Microorganisms (GCM) 10K type strain sequencing project: providing services to taxonomists for standard genome sequencing and annotation.</title>
        <authorList>
            <consortium name="The Broad Institute Genomics Platform"/>
            <consortium name="The Broad Institute Genome Sequencing Center for Infectious Disease"/>
            <person name="Wu L."/>
            <person name="Ma J."/>
        </authorList>
    </citation>
    <scope>NUCLEOTIDE SEQUENCE [LARGE SCALE GENOMIC DNA]</scope>
    <source>
        <strain evidence="4">CGMCC 1.15772</strain>
    </source>
</reference>
<dbReference type="Proteomes" id="UP001596507">
    <property type="component" value="Unassembled WGS sequence"/>
</dbReference>